<sequence>MRELLSGNEAIARGAYEAGVTVATGYPGTPSTEILENVARYKSDIYSEWSPNEKVAFEVAAGASCAGARSIVTMKHVGLNVAADPLMTLSYIGVEGGFVACVADDPGMHSSQNEQDTRQYARFAKIPIFEPADSQEAKDFLMLAMEVSERYQTPVILRSTTRVSHSRSLVELGERKAVQRAIGIEKNPPRFVPIPVWGRAMKQKVTDRLVSMAEEAERSGANRIEVRDKSLGIVTASMAYQYVREVWPEASVLKLGFSYPFPDSLLREFAEGVDRLLIVEELDDFLEEHVKSLGIDCQGREFIPGVGELSVSRLRGSRARMEGREPTALDKKFAEGLPARPPVLCPGCPHRGIFYALGKHDVVVSGDIGCYSLGAFKPLDRMDIILCMGGGVSMAHGFDKAGDRRKVVGIVGDSTFFHSGITGLIDIVYNRGSSTIIVLDNRTTAMTGHQDHPGTGLTLMGDDTRAISIQEVGRACGVGRVSTVNPYDLEETERGIAEELAAEEPSLIVSLAPCPLRERRRVGPVRAIDSDLCKGCKKCLLLGCPAIEFDGDVPKINRHLCGGCGLCEQVCPHDAISSGEGN</sequence>
<dbReference type="PROSITE" id="PS51379">
    <property type="entry name" value="4FE4S_FER_2"/>
    <property type="match status" value="2"/>
</dbReference>
<evidence type="ECO:0000256" key="10">
    <source>
        <dbReference type="ARBA" id="ARBA00023004"/>
    </source>
</evidence>
<evidence type="ECO:0000256" key="11">
    <source>
        <dbReference type="ARBA" id="ARBA00023014"/>
    </source>
</evidence>
<comment type="catalytic activity">
    <reaction evidence="13 14">
        <text>indole-3-pyruvate + 2 oxidized [2Fe-2S]-[ferredoxin] + CoA = (indol-3-yl)acetyl-CoA + 2 reduced [2Fe-2S]-[ferredoxin] + CO2 + H(+)</text>
        <dbReference type="Rhea" id="RHEA:12645"/>
        <dbReference type="Rhea" id="RHEA-COMP:10000"/>
        <dbReference type="Rhea" id="RHEA-COMP:10001"/>
        <dbReference type="ChEBI" id="CHEBI:15378"/>
        <dbReference type="ChEBI" id="CHEBI:16526"/>
        <dbReference type="ChEBI" id="CHEBI:17640"/>
        <dbReference type="ChEBI" id="CHEBI:33737"/>
        <dbReference type="ChEBI" id="CHEBI:33738"/>
        <dbReference type="ChEBI" id="CHEBI:57271"/>
        <dbReference type="ChEBI" id="CHEBI:57287"/>
        <dbReference type="EC" id="1.2.7.8"/>
    </reaction>
</comment>
<evidence type="ECO:0000259" key="16">
    <source>
        <dbReference type="PROSITE" id="PS51379"/>
    </source>
</evidence>
<dbReference type="GO" id="GO:0043805">
    <property type="term" value="F:indolepyruvate ferredoxin oxidoreductase activity"/>
    <property type="evidence" value="ECO:0007669"/>
    <property type="project" value="UniProtKB-UniRule"/>
</dbReference>
<evidence type="ECO:0000313" key="18">
    <source>
        <dbReference type="EMBL" id="KUK95700.1"/>
    </source>
</evidence>
<reference evidence="19 20" key="2">
    <citation type="journal article" date="2015" name="MBio">
        <title>Genome-Resolved Metagenomic Analysis Reveals Roles for Candidate Phyla and Other Microbial Community Members in Biogeochemical Transformations in Oil Reservoirs.</title>
        <authorList>
            <person name="Hu P."/>
            <person name="Tom L."/>
            <person name="Singh A."/>
            <person name="Thomas B.C."/>
            <person name="Baker B.J."/>
            <person name="Piceno Y.M."/>
            <person name="Andersen G.L."/>
            <person name="Banfield J.F."/>
        </authorList>
    </citation>
    <scope>NUCLEOTIDE SEQUENCE [LARGE SCALE GENOMIC DNA]</scope>
    <source>
        <strain evidence="17">57_489</strain>
    </source>
</reference>
<dbReference type="GO" id="GO:0046872">
    <property type="term" value="F:metal ion binding"/>
    <property type="evidence" value="ECO:0007669"/>
    <property type="project" value="UniProtKB-UniRule"/>
</dbReference>
<dbReference type="Proteomes" id="UP000057043">
    <property type="component" value="Unassembled WGS sequence"/>
</dbReference>
<keyword evidence="9 14" id="KW-0560">Oxidoreductase</keyword>
<dbReference type="Pfam" id="PF02775">
    <property type="entry name" value="TPP_enzyme_C"/>
    <property type="match status" value="1"/>
</dbReference>
<dbReference type="SUPFAM" id="SSF54862">
    <property type="entry name" value="4Fe-4S ferredoxins"/>
    <property type="match status" value="1"/>
</dbReference>
<dbReference type="PANTHER" id="PTHR43710:SF5">
    <property type="entry name" value="INDOLEPYRUVATE FERREDOXIN OXIDOREDUCTASE ALPHA SUBUNIT"/>
    <property type="match status" value="1"/>
</dbReference>
<dbReference type="SUPFAM" id="SSF52518">
    <property type="entry name" value="Thiamin diphosphate-binding fold (THDP-binding)"/>
    <property type="match status" value="2"/>
</dbReference>
<dbReference type="SUPFAM" id="SSF52922">
    <property type="entry name" value="TK C-terminal domain-like"/>
    <property type="match status" value="1"/>
</dbReference>
<feature type="domain" description="4Fe-4S ferredoxin-type" evidence="16">
    <location>
        <begin position="523"/>
        <end position="551"/>
    </location>
</feature>
<evidence type="ECO:0000256" key="8">
    <source>
        <dbReference type="ARBA" id="ARBA00022982"/>
    </source>
</evidence>
<keyword evidence="11 14" id="KW-0411">Iron-sulfur</keyword>
<evidence type="ECO:0000256" key="6">
    <source>
        <dbReference type="ARBA" id="ARBA00022485"/>
    </source>
</evidence>
<feature type="domain" description="4Fe-4S ferredoxin-type" evidence="16">
    <location>
        <begin position="552"/>
        <end position="581"/>
    </location>
</feature>
<feature type="binding site" evidence="15">
    <location>
        <position position="539"/>
    </location>
    <ligand>
        <name>[4Fe-4S] cluster</name>
        <dbReference type="ChEBI" id="CHEBI:49883"/>
        <label>1</label>
    </ligand>
</feature>
<name>A0A101FTN4_9EURY</name>
<keyword evidence="5 14" id="KW-0813">Transport</keyword>
<dbReference type="PATRIC" id="fig|301375.6.peg.832"/>
<evidence type="ECO:0000256" key="1">
    <source>
        <dbReference type="ARBA" id="ARBA00002995"/>
    </source>
</evidence>
<dbReference type="FunFam" id="3.40.50.970:FF:000039">
    <property type="entry name" value="Indolepyruvate oxidoreductase subunit IorA"/>
    <property type="match status" value="1"/>
</dbReference>
<dbReference type="PROSITE" id="PS00198">
    <property type="entry name" value="4FE4S_FER_1"/>
    <property type="match status" value="1"/>
</dbReference>
<dbReference type="GO" id="GO:0051539">
    <property type="term" value="F:4 iron, 4 sulfur cluster binding"/>
    <property type="evidence" value="ECO:0007669"/>
    <property type="project" value="UniProtKB-UniRule"/>
</dbReference>
<dbReference type="InterPro" id="IPR029061">
    <property type="entry name" value="THDP-binding"/>
</dbReference>
<dbReference type="InterPro" id="IPR009014">
    <property type="entry name" value="Transketo_C/PFOR_II"/>
</dbReference>
<dbReference type="PANTHER" id="PTHR43710">
    <property type="entry name" value="2-HYDROXYACYL-COA LYASE"/>
    <property type="match status" value="1"/>
</dbReference>
<dbReference type="Pfam" id="PF00037">
    <property type="entry name" value="Fer4"/>
    <property type="match status" value="1"/>
</dbReference>
<evidence type="ECO:0000313" key="17">
    <source>
        <dbReference type="EMBL" id="KUK44270.1"/>
    </source>
</evidence>
<feature type="binding site" evidence="15">
    <location>
        <position position="533"/>
    </location>
    <ligand>
        <name>[4Fe-4S] cluster</name>
        <dbReference type="ChEBI" id="CHEBI:49883"/>
        <label>1</label>
    </ligand>
</feature>
<dbReference type="InterPro" id="IPR017721">
    <property type="entry name" value="IorA"/>
</dbReference>
<evidence type="ECO:0000256" key="9">
    <source>
        <dbReference type="ARBA" id="ARBA00023002"/>
    </source>
</evidence>
<dbReference type="Gene3D" id="3.30.70.20">
    <property type="match status" value="1"/>
</dbReference>
<evidence type="ECO:0000256" key="5">
    <source>
        <dbReference type="ARBA" id="ARBA00022448"/>
    </source>
</evidence>
<evidence type="ECO:0000256" key="4">
    <source>
        <dbReference type="ARBA" id="ARBA00017710"/>
    </source>
</evidence>
<proteinExistence type="predicted"/>
<evidence type="ECO:0000256" key="14">
    <source>
        <dbReference type="PIRNR" id="PIRNR006439"/>
    </source>
</evidence>
<feature type="binding site" evidence="15">
    <location>
        <position position="571"/>
    </location>
    <ligand>
        <name>[4Fe-4S] cluster</name>
        <dbReference type="ChEBI" id="CHEBI:49883"/>
        <label>1</label>
    </ligand>
</feature>
<dbReference type="EMBL" id="LGHB01000028">
    <property type="protein sequence ID" value="KUK95700.1"/>
    <property type="molecule type" value="Genomic_DNA"/>
</dbReference>
<comment type="cofactor">
    <cofactor evidence="14 15">
        <name>[4Fe-4S] cluster</name>
        <dbReference type="ChEBI" id="CHEBI:49883"/>
    </cofactor>
    <text evidence="14 15">Binds 2 [4Fe-4S] clusters. In this family the first cluster has a non-standard and varying [4Fe-4S] binding motif CX(2)CX(2)CX(4-5)CP.</text>
</comment>
<dbReference type="EMBL" id="LGFT01000029">
    <property type="protein sequence ID" value="KUK44270.1"/>
    <property type="molecule type" value="Genomic_DNA"/>
</dbReference>
<dbReference type="GO" id="GO:0044272">
    <property type="term" value="P:sulfur compound biosynthetic process"/>
    <property type="evidence" value="ECO:0007669"/>
    <property type="project" value="UniProtKB-ARBA"/>
</dbReference>
<protein>
    <recommendedName>
        <fullName evidence="4 14">Indolepyruvate oxidoreductase subunit IorA</fullName>
        <shortName evidence="14">IOR</shortName>
        <ecNumber evidence="3 14">1.2.7.8</ecNumber>
    </recommendedName>
    <alternativeName>
        <fullName evidence="12 14">Indolepyruvate ferredoxin oxidoreductase subunit alpha</fullName>
    </alternativeName>
</protein>
<accession>A0A101FTN4</accession>
<feature type="binding site" evidence="15">
    <location>
        <position position="536"/>
    </location>
    <ligand>
        <name>[4Fe-4S] cluster</name>
        <dbReference type="ChEBI" id="CHEBI:49883"/>
        <label>1</label>
    </ligand>
</feature>
<evidence type="ECO:0000256" key="2">
    <source>
        <dbReference type="ARBA" id="ARBA00011238"/>
    </source>
</evidence>
<dbReference type="Proteomes" id="UP000053961">
    <property type="component" value="Unassembled WGS sequence"/>
</dbReference>
<feature type="binding site" evidence="15">
    <location>
        <position position="544"/>
    </location>
    <ligand>
        <name>[4Fe-4S] cluster</name>
        <dbReference type="ChEBI" id="CHEBI:49883"/>
        <label>2</label>
    </ligand>
</feature>
<dbReference type="GO" id="GO:0006082">
    <property type="term" value="P:organic acid metabolic process"/>
    <property type="evidence" value="ECO:0007669"/>
    <property type="project" value="UniProtKB-ARBA"/>
</dbReference>
<dbReference type="Pfam" id="PF01855">
    <property type="entry name" value="POR_N"/>
    <property type="match status" value="1"/>
</dbReference>
<evidence type="ECO:0000256" key="13">
    <source>
        <dbReference type="ARBA" id="ARBA00048332"/>
    </source>
</evidence>
<dbReference type="PIRSF" id="PIRSF006439">
    <property type="entry name" value="Indolepyruvate_ferr_oxidored"/>
    <property type="match status" value="1"/>
</dbReference>
<dbReference type="Gene3D" id="3.40.50.970">
    <property type="match status" value="2"/>
</dbReference>
<dbReference type="InterPro" id="IPR017896">
    <property type="entry name" value="4Fe4S_Fe-S-bd"/>
</dbReference>
<evidence type="ECO:0000256" key="3">
    <source>
        <dbReference type="ARBA" id="ARBA00012812"/>
    </source>
</evidence>
<comment type="subunit">
    <text evidence="2 14">Heterodimer of the IorA and IorB subunits.</text>
</comment>
<keyword evidence="8 14" id="KW-0249">Electron transport</keyword>
<dbReference type="CDD" id="cd02008">
    <property type="entry name" value="TPP_IOR_alpha"/>
    <property type="match status" value="1"/>
</dbReference>
<feature type="binding site" evidence="15">
    <location>
        <position position="564"/>
    </location>
    <ligand>
        <name>[4Fe-4S] cluster</name>
        <dbReference type="ChEBI" id="CHEBI:49883"/>
        <label>2</label>
    </ligand>
</feature>
<keyword evidence="6 14" id="KW-0004">4Fe-4S</keyword>
<dbReference type="InterPro" id="IPR045025">
    <property type="entry name" value="HACL1-like"/>
</dbReference>
<evidence type="ECO:0000313" key="20">
    <source>
        <dbReference type="Proteomes" id="UP000057043"/>
    </source>
</evidence>
<keyword evidence="17" id="KW-0670">Pyruvate</keyword>
<evidence type="ECO:0000256" key="7">
    <source>
        <dbReference type="ARBA" id="ARBA00022723"/>
    </source>
</evidence>
<dbReference type="NCBIfam" id="TIGR03336">
    <property type="entry name" value="IOR_alpha"/>
    <property type="match status" value="1"/>
</dbReference>
<dbReference type="CDD" id="cd07034">
    <property type="entry name" value="TPP_PYR_PFOR_IOR-alpha_like"/>
    <property type="match status" value="1"/>
</dbReference>
<dbReference type="GO" id="GO:0030976">
    <property type="term" value="F:thiamine pyrophosphate binding"/>
    <property type="evidence" value="ECO:0007669"/>
    <property type="project" value="InterPro"/>
</dbReference>
<gene>
    <name evidence="17" type="ORF">XD72_1336</name>
    <name evidence="18" type="ORF">XE07_1640</name>
</gene>
<comment type="caution">
    <text evidence="17">The sequence shown here is derived from an EMBL/GenBank/DDBJ whole genome shotgun (WGS) entry which is preliminary data.</text>
</comment>
<dbReference type="EC" id="1.2.7.8" evidence="3 14"/>
<dbReference type="AlphaFoldDB" id="A0A101FTN4"/>
<feature type="binding site" evidence="15">
    <location>
        <position position="561"/>
    </location>
    <ligand>
        <name>[4Fe-4S] cluster</name>
        <dbReference type="ChEBI" id="CHEBI:49883"/>
        <label>2</label>
    </ligand>
</feature>
<evidence type="ECO:0000256" key="12">
    <source>
        <dbReference type="ARBA" id="ARBA00030514"/>
    </source>
</evidence>
<evidence type="ECO:0000313" key="19">
    <source>
        <dbReference type="Proteomes" id="UP000053961"/>
    </source>
</evidence>
<organism evidence="17 20">
    <name type="scientific">Methanothrix harundinacea</name>
    <dbReference type="NCBI Taxonomy" id="301375"/>
    <lineage>
        <taxon>Archaea</taxon>
        <taxon>Methanobacteriati</taxon>
        <taxon>Methanobacteriota</taxon>
        <taxon>Stenosarchaea group</taxon>
        <taxon>Methanomicrobia</taxon>
        <taxon>Methanotrichales</taxon>
        <taxon>Methanotrichaceae</taxon>
        <taxon>Methanothrix</taxon>
    </lineage>
</organism>
<dbReference type="InterPro" id="IPR011766">
    <property type="entry name" value="TPP_enzyme_TPP-bd"/>
</dbReference>
<dbReference type="InterPro" id="IPR002880">
    <property type="entry name" value="Pyrv_Fd/Flavodoxin_OxRdtase_N"/>
</dbReference>
<comment type="function">
    <text evidence="1 14">Catalyzes the ferredoxin-dependent oxidative decarboxylation of arylpyruvates.</text>
</comment>
<dbReference type="InterPro" id="IPR017900">
    <property type="entry name" value="4Fe4S_Fe_S_CS"/>
</dbReference>
<feature type="binding site" evidence="15">
    <location>
        <position position="567"/>
    </location>
    <ligand>
        <name>[4Fe-4S] cluster</name>
        <dbReference type="ChEBI" id="CHEBI:49883"/>
        <label>2</label>
    </ligand>
</feature>
<keyword evidence="10 14" id="KW-0408">Iron</keyword>
<keyword evidence="7 14" id="KW-0479">Metal-binding</keyword>
<evidence type="ECO:0000256" key="15">
    <source>
        <dbReference type="PIRSR" id="PIRSR006439-50"/>
    </source>
</evidence>
<reference evidence="18" key="1">
    <citation type="journal article" date="2015" name="MBio">
        <title>Genome-resolved metagenomic analysis reveals roles for candidate phyla and other microbial community members in biogeochemical transformations in oil reservoirs.</title>
        <authorList>
            <person name="Hu P."/>
            <person name="Tom L."/>
            <person name="Singh A."/>
            <person name="Thomas B.C."/>
            <person name="Baker B.J."/>
            <person name="Piceno Y.M."/>
            <person name="Andersen G.L."/>
            <person name="Banfield J.F."/>
        </authorList>
    </citation>
    <scope>NUCLEOTIDE SEQUENCE [LARGE SCALE GENOMIC DNA]</scope>
    <source>
        <strain evidence="18">56_747</strain>
    </source>
</reference>